<sequence>MANLEHARWLSMSTMHELVWRAGLEMTALRWPLMKKPKTGLSRDVALLAKKAHLAIAPLEEVFSEYAFELANRTESRSPTQVGTERASAQTS</sequence>
<feature type="region of interest" description="Disordered" evidence="1">
    <location>
        <begin position="73"/>
        <end position="92"/>
    </location>
</feature>
<proteinExistence type="predicted"/>
<gene>
    <name evidence="2" type="ORF">DSM104635_01480</name>
</gene>
<feature type="compositionally biased region" description="Polar residues" evidence="1">
    <location>
        <begin position="77"/>
        <end position="92"/>
    </location>
</feature>
<accession>A0A6I6MU13</accession>
<dbReference type="KEGG" id="tsv:DSM104635_01480"/>
<protein>
    <submittedName>
        <fullName evidence="2">Uncharacterized protein</fullName>
    </submittedName>
</protein>
<evidence type="ECO:0000313" key="3">
    <source>
        <dbReference type="Proteomes" id="UP000431269"/>
    </source>
</evidence>
<evidence type="ECO:0000256" key="1">
    <source>
        <dbReference type="SAM" id="MobiDB-lite"/>
    </source>
</evidence>
<keyword evidence="3" id="KW-1185">Reference proteome</keyword>
<dbReference type="RefSeq" id="WP_158765576.1">
    <property type="nucleotide sequence ID" value="NZ_CP047045.1"/>
</dbReference>
<name>A0A6I6MU13_9CAUL</name>
<dbReference type="AlphaFoldDB" id="A0A6I6MU13"/>
<dbReference type="Proteomes" id="UP000431269">
    <property type="component" value="Chromosome"/>
</dbReference>
<organism evidence="2 3">
    <name type="scientific">Terricaulis silvestris</name>
    <dbReference type="NCBI Taxonomy" id="2686094"/>
    <lineage>
        <taxon>Bacteria</taxon>
        <taxon>Pseudomonadati</taxon>
        <taxon>Pseudomonadota</taxon>
        <taxon>Alphaproteobacteria</taxon>
        <taxon>Caulobacterales</taxon>
        <taxon>Caulobacteraceae</taxon>
        <taxon>Terricaulis</taxon>
    </lineage>
</organism>
<reference evidence="3" key="1">
    <citation type="submission" date="2019-12" db="EMBL/GenBank/DDBJ databases">
        <title>Complete genome of Terracaulis silvestris 0127_4.</title>
        <authorList>
            <person name="Vieira S."/>
            <person name="Riedel T."/>
            <person name="Sproer C."/>
            <person name="Pascual J."/>
            <person name="Boedeker C."/>
            <person name="Overmann J."/>
        </authorList>
    </citation>
    <scope>NUCLEOTIDE SEQUENCE [LARGE SCALE GENOMIC DNA]</scope>
    <source>
        <strain evidence="3">0127_4</strain>
    </source>
</reference>
<evidence type="ECO:0000313" key="2">
    <source>
        <dbReference type="EMBL" id="QGZ94653.1"/>
    </source>
</evidence>
<dbReference type="EMBL" id="CP047045">
    <property type="protein sequence ID" value="QGZ94653.1"/>
    <property type="molecule type" value="Genomic_DNA"/>
</dbReference>